<dbReference type="NCBIfam" id="NF037995">
    <property type="entry name" value="TRAP_S1"/>
    <property type="match status" value="1"/>
</dbReference>
<keyword evidence="1 2" id="KW-0732">Signal</keyword>
<dbReference type="eggNOG" id="COG1638">
    <property type="taxonomic scope" value="Bacteria"/>
</dbReference>
<dbReference type="AlphaFoldDB" id="W1N699"/>
<feature type="chain" id="PRO_5009977375" description="ABC transporter substrate-binding protein" evidence="2">
    <location>
        <begin position="26"/>
        <end position="331"/>
    </location>
</feature>
<name>W1N699_9GAMM</name>
<dbReference type="EMBL" id="AVBC01000035">
    <property type="protein sequence ID" value="ERL51048.1"/>
    <property type="molecule type" value="Genomic_DNA"/>
</dbReference>
<evidence type="ECO:0000256" key="2">
    <source>
        <dbReference type="SAM" id="SignalP"/>
    </source>
</evidence>
<dbReference type="PANTHER" id="PTHR33376:SF18">
    <property type="entry name" value="2,3-DIKETO-L-GULONATE-BINDING PERIPLASMIC PROTEIN YIAO"/>
    <property type="match status" value="1"/>
</dbReference>
<protein>
    <recommendedName>
        <fullName evidence="5">ABC transporter substrate-binding protein</fullName>
    </recommendedName>
</protein>
<dbReference type="Gene3D" id="3.40.190.170">
    <property type="entry name" value="Bacterial extracellular solute-binding protein, family 7"/>
    <property type="match status" value="1"/>
</dbReference>
<keyword evidence="4" id="KW-1185">Reference proteome</keyword>
<accession>W1N699</accession>
<dbReference type="InterPro" id="IPR004682">
    <property type="entry name" value="TRAP_DctP"/>
</dbReference>
<dbReference type="GO" id="GO:0055085">
    <property type="term" value="P:transmembrane transport"/>
    <property type="evidence" value="ECO:0007669"/>
    <property type="project" value="InterPro"/>
</dbReference>
<dbReference type="Pfam" id="PF03480">
    <property type="entry name" value="DctP"/>
    <property type="match status" value="1"/>
</dbReference>
<dbReference type="RefSeq" id="WP_021819578.1">
    <property type="nucleotide sequence ID" value="NZ_AVBC01000035.1"/>
</dbReference>
<feature type="signal peptide" evidence="2">
    <location>
        <begin position="1"/>
        <end position="25"/>
    </location>
</feature>
<dbReference type="GO" id="GO:0030288">
    <property type="term" value="C:outer membrane-bounded periplasmic space"/>
    <property type="evidence" value="ECO:0007669"/>
    <property type="project" value="InterPro"/>
</dbReference>
<evidence type="ECO:0008006" key="5">
    <source>
        <dbReference type="Google" id="ProtNLM"/>
    </source>
</evidence>
<dbReference type="STRING" id="1178482.AR456_00270"/>
<reference evidence="3 4" key="1">
    <citation type="submission" date="2013-08" db="EMBL/GenBank/DDBJ databases">
        <title>draft genome of Halomonas huanghegensis, strain BJGMM-B45T.</title>
        <authorList>
            <person name="Miao C."/>
            <person name="Wan Y."/>
            <person name="Jin W."/>
        </authorList>
    </citation>
    <scope>NUCLEOTIDE SEQUENCE [LARGE SCALE GENOMIC DNA]</scope>
    <source>
        <strain evidence="3 4">BJGMM-B45</strain>
    </source>
</reference>
<dbReference type="CDD" id="cd13679">
    <property type="entry name" value="PBP2_TRAP_YiaO_like"/>
    <property type="match status" value="1"/>
</dbReference>
<dbReference type="PIRSF" id="PIRSF006470">
    <property type="entry name" value="DctB"/>
    <property type="match status" value="1"/>
</dbReference>
<dbReference type="PANTHER" id="PTHR33376">
    <property type="match status" value="1"/>
</dbReference>
<dbReference type="InterPro" id="IPR038404">
    <property type="entry name" value="TRAP_DctP_sf"/>
</dbReference>
<comment type="caution">
    <text evidence="3">The sequence shown here is derived from an EMBL/GenBank/DDBJ whole genome shotgun (WGS) entry which is preliminary data.</text>
</comment>
<organism evidence="3 4">
    <name type="scientific">Halomonas huangheensis</name>
    <dbReference type="NCBI Taxonomy" id="1178482"/>
    <lineage>
        <taxon>Bacteria</taxon>
        <taxon>Pseudomonadati</taxon>
        <taxon>Pseudomonadota</taxon>
        <taxon>Gammaproteobacteria</taxon>
        <taxon>Oceanospirillales</taxon>
        <taxon>Halomonadaceae</taxon>
        <taxon>Halomonas</taxon>
    </lineage>
</organism>
<dbReference type="PATRIC" id="fig|1178482.3.peg.2626"/>
<gene>
    <name evidence="3" type="ORF">BJB45_20870</name>
</gene>
<dbReference type="NCBIfam" id="TIGR00787">
    <property type="entry name" value="dctP"/>
    <property type="match status" value="1"/>
</dbReference>
<evidence type="ECO:0000256" key="1">
    <source>
        <dbReference type="ARBA" id="ARBA00022729"/>
    </source>
</evidence>
<proteinExistence type="predicted"/>
<dbReference type="Proteomes" id="UP000019113">
    <property type="component" value="Unassembled WGS sequence"/>
</dbReference>
<dbReference type="OrthoDB" id="9771186at2"/>
<dbReference type="InterPro" id="IPR018389">
    <property type="entry name" value="DctP_fam"/>
</dbReference>
<dbReference type="GO" id="GO:0030246">
    <property type="term" value="F:carbohydrate binding"/>
    <property type="evidence" value="ECO:0007669"/>
    <property type="project" value="TreeGrafter"/>
</dbReference>
<sequence>MNVFRVIPASLLALSLAVVSADTMAAITARIATSLPDNHPQTMGAAKFAELLTERSNGEIKVQLFGNGVLGNDVNLASMLQAGNLEFNVPSTATLASLNPDFSVISLPFQFEDTAQVDAVLDGPAGRTLLNSLSDKGIVALEYWDNGFRHITNSRRAVESADDVEGLKIRTMQNELYIDMFNGLGANAIPMPVNELFTALETRTVDGQENPFSVIESKRFFEVQSYLSQTAHAYDAQVLIASKRFLDSLSEEQRQLVGDVAREATLYQRELSRDLNETLLAQLEDQMSVNEVSLDERQVMRERLMPVIEKHRSEISEATLNAFDAALAERH</sequence>
<evidence type="ECO:0000313" key="3">
    <source>
        <dbReference type="EMBL" id="ERL51048.1"/>
    </source>
</evidence>
<dbReference type="KEGG" id="hhu:AR456_00270"/>
<evidence type="ECO:0000313" key="4">
    <source>
        <dbReference type="Proteomes" id="UP000019113"/>
    </source>
</evidence>